<keyword evidence="2" id="KW-1185">Reference proteome</keyword>
<protein>
    <submittedName>
        <fullName evidence="1">Uncharacterized protein</fullName>
    </submittedName>
</protein>
<dbReference type="AlphaFoldDB" id="A0A834HUQ2"/>
<dbReference type="EMBL" id="JAACXV010014384">
    <property type="protein sequence ID" value="KAF7267813.1"/>
    <property type="molecule type" value="Genomic_DNA"/>
</dbReference>
<evidence type="ECO:0000313" key="1">
    <source>
        <dbReference type="EMBL" id="KAF7267813.1"/>
    </source>
</evidence>
<comment type="caution">
    <text evidence="1">The sequence shown here is derived from an EMBL/GenBank/DDBJ whole genome shotgun (WGS) entry which is preliminary data.</text>
</comment>
<sequence length="80" mass="8931">MESQERRRRPGGTVLTPALRTATVDRYPASLEDSAPDVSVKNVDSFFGGWGTQSTVHGHIHSYPICLHLPTFGVYRIRCM</sequence>
<reference evidence="1" key="1">
    <citation type="submission" date="2020-08" db="EMBL/GenBank/DDBJ databases">
        <title>Genome sequencing and assembly of the red palm weevil Rhynchophorus ferrugineus.</title>
        <authorList>
            <person name="Dias G.B."/>
            <person name="Bergman C.M."/>
            <person name="Manee M."/>
        </authorList>
    </citation>
    <scope>NUCLEOTIDE SEQUENCE</scope>
    <source>
        <strain evidence="1">AA-2017</strain>
        <tissue evidence="1">Whole larva</tissue>
    </source>
</reference>
<evidence type="ECO:0000313" key="2">
    <source>
        <dbReference type="Proteomes" id="UP000625711"/>
    </source>
</evidence>
<dbReference type="Proteomes" id="UP000625711">
    <property type="component" value="Unassembled WGS sequence"/>
</dbReference>
<name>A0A834HUQ2_RHYFE</name>
<gene>
    <name evidence="1" type="ORF">GWI33_018990</name>
</gene>
<proteinExistence type="predicted"/>
<accession>A0A834HUQ2</accession>
<organism evidence="1 2">
    <name type="scientific">Rhynchophorus ferrugineus</name>
    <name type="common">Red palm weevil</name>
    <name type="synonym">Curculio ferrugineus</name>
    <dbReference type="NCBI Taxonomy" id="354439"/>
    <lineage>
        <taxon>Eukaryota</taxon>
        <taxon>Metazoa</taxon>
        <taxon>Ecdysozoa</taxon>
        <taxon>Arthropoda</taxon>
        <taxon>Hexapoda</taxon>
        <taxon>Insecta</taxon>
        <taxon>Pterygota</taxon>
        <taxon>Neoptera</taxon>
        <taxon>Endopterygota</taxon>
        <taxon>Coleoptera</taxon>
        <taxon>Polyphaga</taxon>
        <taxon>Cucujiformia</taxon>
        <taxon>Curculionidae</taxon>
        <taxon>Dryophthorinae</taxon>
        <taxon>Rhynchophorus</taxon>
    </lineage>
</organism>